<name>A0ABS8K2S7_9BURK</name>
<accession>A0ABS8K2S7</accession>
<dbReference type="Proteomes" id="UP001431019">
    <property type="component" value="Unassembled WGS sequence"/>
</dbReference>
<dbReference type="EMBL" id="JAJITD010000018">
    <property type="protein sequence ID" value="MCC8396408.1"/>
    <property type="molecule type" value="Genomic_DNA"/>
</dbReference>
<dbReference type="RefSeq" id="WP_230512750.1">
    <property type="nucleotide sequence ID" value="NZ_JAJITD010000018.1"/>
</dbReference>
<proteinExistence type="predicted"/>
<protein>
    <submittedName>
        <fullName evidence="1">Uncharacterized protein</fullName>
    </submittedName>
</protein>
<evidence type="ECO:0000313" key="2">
    <source>
        <dbReference type="Proteomes" id="UP001431019"/>
    </source>
</evidence>
<evidence type="ECO:0000313" key="1">
    <source>
        <dbReference type="EMBL" id="MCC8396408.1"/>
    </source>
</evidence>
<gene>
    <name evidence="1" type="ORF">LJ656_27835</name>
</gene>
<sequence>MQFIDLSPVRTGADADRAILFWFDDIPASKAGRRERLVAGAGSRNLTSAVMKRK</sequence>
<organism evidence="1 2">
    <name type="scientific">Paraburkholderia sejongensis</name>
    <dbReference type="NCBI Taxonomy" id="2886946"/>
    <lineage>
        <taxon>Bacteria</taxon>
        <taxon>Pseudomonadati</taxon>
        <taxon>Pseudomonadota</taxon>
        <taxon>Betaproteobacteria</taxon>
        <taxon>Burkholderiales</taxon>
        <taxon>Burkholderiaceae</taxon>
        <taxon>Paraburkholderia</taxon>
    </lineage>
</organism>
<comment type="caution">
    <text evidence="1">The sequence shown here is derived from an EMBL/GenBank/DDBJ whole genome shotgun (WGS) entry which is preliminary data.</text>
</comment>
<reference evidence="1 2" key="1">
    <citation type="submission" date="2021-11" db="EMBL/GenBank/DDBJ databases">
        <authorList>
            <person name="Oh E.-T."/>
            <person name="Kim S.-B."/>
        </authorList>
    </citation>
    <scope>NUCLEOTIDE SEQUENCE [LARGE SCALE GENOMIC DNA]</scope>
    <source>
        <strain evidence="1 2">MMS20-SJTR3</strain>
    </source>
</reference>
<keyword evidence="2" id="KW-1185">Reference proteome</keyword>